<reference evidence="1 2" key="1">
    <citation type="journal article" date="2014" name="Genome Announc.">
        <title>Draft genome sequences of eight enterohepatic helicobacter species isolated from both laboratory and wild rodents.</title>
        <authorList>
            <person name="Sheh A."/>
            <person name="Shen Z."/>
            <person name="Fox J.G."/>
        </authorList>
    </citation>
    <scope>NUCLEOTIDE SEQUENCE [LARGE SCALE GENOMIC DNA]</scope>
    <source>
        <strain evidence="1 2">MIT-03-7007</strain>
    </source>
</reference>
<gene>
    <name evidence="1" type="ORF">LS72_009520</name>
</gene>
<dbReference type="AlphaFoldDB" id="A0A4U8UBK8"/>
<accession>A0A4U8UBK8</accession>
<dbReference type="RefSeq" id="WP_034555565.1">
    <property type="nucleotide sequence ID" value="NZ_JRPC02000031.1"/>
</dbReference>
<dbReference type="Proteomes" id="UP000029920">
    <property type="component" value="Unassembled WGS sequence"/>
</dbReference>
<comment type="caution">
    <text evidence="1">The sequence shown here is derived from an EMBL/GenBank/DDBJ whole genome shotgun (WGS) entry which is preliminary data.</text>
</comment>
<organism evidence="1 2">
    <name type="scientific">Helicobacter apodemus</name>
    <dbReference type="NCBI Taxonomy" id="135569"/>
    <lineage>
        <taxon>Bacteria</taxon>
        <taxon>Pseudomonadati</taxon>
        <taxon>Campylobacterota</taxon>
        <taxon>Epsilonproteobacteria</taxon>
        <taxon>Campylobacterales</taxon>
        <taxon>Helicobacteraceae</taxon>
        <taxon>Helicobacter</taxon>
    </lineage>
</organism>
<proteinExistence type="predicted"/>
<protein>
    <submittedName>
        <fullName evidence="1">Uncharacterized protein</fullName>
    </submittedName>
</protein>
<keyword evidence="2" id="KW-1185">Reference proteome</keyword>
<dbReference type="EMBL" id="JRPC02000031">
    <property type="protein sequence ID" value="TLE13775.1"/>
    <property type="molecule type" value="Genomic_DNA"/>
</dbReference>
<sequence>MKIYKRILVENFADYENNQSKLIGERFECNGLVYDIDYAEMNCPLEDSDILFLNTLKRYGFGTKEIDSKEGYVKVYPDDFEEPEDIESFLKDNDYIFARVNAYIHSGIVLSLGNTGGVEFSDRWDSSLAGFLCVRKEKLKEMRGVKRLTQNILDKEFKYWEALIKETNYWLNGDVYDVQITTKDDEPVDCFTSYGLYDLQNSIETFMNKDKQ</sequence>
<name>A0A4U8UBK8_9HELI</name>
<evidence type="ECO:0000313" key="2">
    <source>
        <dbReference type="Proteomes" id="UP000029920"/>
    </source>
</evidence>
<evidence type="ECO:0000313" key="1">
    <source>
        <dbReference type="EMBL" id="TLE13775.1"/>
    </source>
</evidence>